<accession>A0A3N9TER4</accession>
<feature type="transmembrane region" description="Helical" evidence="6">
    <location>
        <begin position="93"/>
        <end position="115"/>
    </location>
</feature>
<name>A0A3N9TER4_9VIBR</name>
<feature type="transmembrane region" description="Helical" evidence="6">
    <location>
        <begin position="131"/>
        <end position="150"/>
    </location>
</feature>
<dbReference type="Proteomes" id="UP000281112">
    <property type="component" value="Unassembled WGS sequence"/>
</dbReference>
<evidence type="ECO:0000256" key="5">
    <source>
        <dbReference type="ARBA" id="ARBA00023136"/>
    </source>
</evidence>
<keyword evidence="3 6" id="KW-0812">Transmembrane</keyword>
<feature type="transmembrane region" description="Helical" evidence="6">
    <location>
        <begin position="12"/>
        <end position="28"/>
    </location>
</feature>
<reference evidence="8 9" key="1">
    <citation type="submission" date="2018-11" db="EMBL/GenBank/DDBJ databases">
        <title>Vibrio LJC006 sp. nov., isolated from seawater during the bloom of the enteromorpha.</title>
        <authorList>
            <person name="Liang J."/>
        </authorList>
    </citation>
    <scope>NUCLEOTIDE SEQUENCE [LARGE SCALE GENOMIC DNA]</scope>
    <source>
        <strain evidence="8 9">LJC006</strain>
    </source>
</reference>
<dbReference type="Pfam" id="PF01292">
    <property type="entry name" value="Ni_hydr_CYTB"/>
    <property type="match status" value="1"/>
</dbReference>
<comment type="subcellular location">
    <subcellularLocation>
        <location evidence="1">Cell membrane</location>
        <topology evidence="1">Multi-pass membrane protein</topology>
    </subcellularLocation>
</comment>
<gene>
    <name evidence="8" type="ORF">EES38_13460</name>
</gene>
<evidence type="ECO:0000259" key="7">
    <source>
        <dbReference type="Pfam" id="PF01292"/>
    </source>
</evidence>
<organism evidence="8 9">
    <name type="scientific">Vibrio viridaestus</name>
    <dbReference type="NCBI Taxonomy" id="2487322"/>
    <lineage>
        <taxon>Bacteria</taxon>
        <taxon>Pseudomonadati</taxon>
        <taxon>Pseudomonadota</taxon>
        <taxon>Gammaproteobacteria</taxon>
        <taxon>Vibrionales</taxon>
        <taxon>Vibrionaceae</taxon>
        <taxon>Vibrio</taxon>
    </lineage>
</organism>
<evidence type="ECO:0000256" key="1">
    <source>
        <dbReference type="ARBA" id="ARBA00004651"/>
    </source>
</evidence>
<proteinExistence type="predicted"/>
<dbReference type="GO" id="GO:0009055">
    <property type="term" value="F:electron transfer activity"/>
    <property type="evidence" value="ECO:0007669"/>
    <property type="project" value="InterPro"/>
</dbReference>
<dbReference type="PANTHER" id="PTHR30485:SF2">
    <property type="entry name" value="BLL0597 PROTEIN"/>
    <property type="match status" value="1"/>
</dbReference>
<keyword evidence="4 6" id="KW-1133">Transmembrane helix</keyword>
<dbReference type="EMBL" id="RJVQ01000005">
    <property type="protein sequence ID" value="RQW62728.1"/>
    <property type="molecule type" value="Genomic_DNA"/>
</dbReference>
<evidence type="ECO:0000313" key="8">
    <source>
        <dbReference type="EMBL" id="RQW62728.1"/>
    </source>
</evidence>
<protein>
    <submittedName>
        <fullName evidence="8">Cytochrome B</fullName>
    </submittedName>
</protein>
<dbReference type="OrthoDB" id="196472at2"/>
<evidence type="ECO:0000256" key="2">
    <source>
        <dbReference type="ARBA" id="ARBA00022475"/>
    </source>
</evidence>
<comment type="caution">
    <text evidence="8">The sequence shown here is derived from an EMBL/GenBank/DDBJ whole genome shotgun (WGS) entry which is preliminary data.</text>
</comment>
<sequence>MNKFIWDPWVRFTHWSVAVLFIINYFLTEAGSTIHQWVGYSAAVIVLTRLIWGVFVHSPARLTRFLPSVSKAIEHVKDVVREGKDEHVGHNPAGAVMIWLLWLGLLTLGITGLLMEKWDGVPHWLEDFHEVIANLTFFAALIHVSAVFVMKKLTGRSYLQAMKPFQKN</sequence>
<dbReference type="GO" id="GO:0005886">
    <property type="term" value="C:plasma membrane"/>
    <property type="evidence" value="ECO:0007669"/>
    <property type="project" value="UniProtKB-SubCell"/>
</dbReference>
<dbReference type="InterPro" id="IPR016174">
    <property type="entry name" value="Di-haem_cyt_TM"/>
</dbReference>
<dbReference type="Gene3D" id="1.20.950.20">
    <property type="entry name" value="Transmembrane di-heme cytochromes, Chain C"/>
    <property type="match status" value="1"/>
</dbReference>
<keyword evidence="5 6" id="KW-0472">Membrane</keyword>
<evidence type="ECO:0000256" key="6">
    <source>
        <dbReference type="SAM" id="Phobius"/>
    </source>
</evidence>
<evidence type="ECO:0000313" key="9">
    <source>
        <dbReference type="Proteomes" id="UP000281112"/>
    </source>
</evidence>
<dbReference type="GO" id="GO:0022904">
    <property type="term" value="P:respiratory electron transport chain"/>
    <property type="evidence" value="ECO:0007669"/>
    <property type="project" value="InterPro"/>
</dbReference>
<keyword evidence="2" id="KW-1003">Cell membrane</keyword>
<feature type="domain" description="Cytochrome b561 bacterial/Ni-hydrogenase" evidence="7">
    <location>
        <begin position="6"/>
        <end position="162"/>
    </location>
</feature>
<dbReference type="InterPro" id="IPR011577">
    <property type="entry name" value="Cyt_b561_bac/Ni-Hgenase"/>
</dbReference>
<dbReference type="InterPro" id="IPR051542">
    <property type="entry name" value="Hydrogenase_cytochrome"/>
</dbReference>
<dbReference type="RefSeq" id="WP_124937721.1">
    <property type="nucleotide sequence ID" value="NZ_RJVQ01000005.1"/>
</dbReference>
<evidence type="ECO:0000256" key="4">
    <source>
        <dbReference type="ARBA" id="ARBA00022989"/>
    </source>
</evidence>
<dbReference type="SUPFAM" id="SSF81342">
    <property type="entry name" value="Transmembrane di-heme cytochromes"/>
    <property type="match status" value="1"/>
</dbReference>
<evidence type="ECO:0000256" key="3">
    <source>
        <dbReference type="ARBA" id="ARBA00022692"/>
    </source>
</evidence>
<keyword evidence="9" id="KW-1185">Reference proteome</keyword>
<dbReference type="PANTHER" id="PTHR30485">
    <property type="entry name" value="NI/FE-HYDROGENASE 1 B-TYPE CYTOCHROME SUBUNIT"/>
    <property type="match status" value="1"/>
</dbReference>
<feature type="transmembrane region" description="Helical" evidence="6">
    <location>
        <begin position="34"/>
        <end position="56"/>
    </location>
</feature>
<dbReference type="AlphaFoldDB" id="A0A3N9TER4"/>
<dbReference type="GO" id="GO:0020037">
    <property type="term" value="F:heme binding"/>
    <property type="evidence" value="ECO:0007669"/>
    <property type="project" value="TreeGrafter"/>
</dbReference>